<evidence type="ECO:0000256" key="1">
    <source>
        <dbReference type="SAM" id="SignalP"/>
    </source>
</evidence>
<gene>
    <name evidence="3" type="ORF">E6B08_01945</name>
</gene>
<feature type="signal peptide" evidence="1">
    <location>
        <begin position="1"/>
        <end position="25"/>
    </location>
</feature>
<dbReference type="Proteomes" id="UP000298551">
    <property type="component" value="Chromosome"/>
</dbReference>
<feature type="domain" description="Calcineurin-like phosphoesterase" evidence="2">
    <location>
        <begin position="105"/>
        <end position="318"/>
    </location>
</feature>
<dbReference type="EMBL" id="CP039371">
    <property type="protein sequence ID" value="QCI10258.1"/>
    <property type="molecule type" value="Genomic_DNA"/>
</dbReference>
<sequence>MRIYKCSQILPILALALFSSGAAQAGLVPPGGIVPKPGNSFPGCEVTAPETSDFRSTLRPGWQNASATVQKMLITSDSQAFRVKARADGSEEFNSTKWKRVTHGLADILRAERAGGHYVPLIVNGDITEYGHGGERSAFRQFITRTLTVKSGTPGGPLFFPGLGNHDYDQNVGNCANNGCARDAVCDHIIWTKAIERQAQRFNFDHTYANGRHTGSLSYSFDVGKVHVVQLNNEPTYTTYFETGGQLGAKGSKRRFNITASMNWLRKDLADAKARGQYTIINLHKPSGWQDSDVYNHQFKQLIEQNRVVAVFAGHFHRNLGKRNYSAYGKVPIFLSGAIMHNNYLRVMFDWRAYSMRVEWFDGRTLKGSHTQKLEQFVPPPTTKPITIPGGK</sequence>
<evidence type="ECO:0000259" key="2">
    <source>
        <dbReference type="Pfam" id="PF00149"/>
    </source>
</evidence>
<dbReference type="Pfam" id="PF00149">
    <property type="entry name" value="Metallophos"/>
    <property type="match status" value="1"/>
</dbReference>
<name>A0A4D6X6N1_PSEPU</name>
<dbReference type="Gene3D" id="3.60.21.10">
    <property type="match status" value="1"/>
</dbReference>
<protein>
    <recommendedName>
        <fullName evidence="2">Calcineurin-like phosphoesterase domain-containing protein</fullName>
    </recommendedName>
</protein>
<organism evidence="3 4">
    <name type="scientific">Pseudomonas putida</name>
    <name type="common">Arthrobacter siderocapsulatus</name>
    <dbReference type="NCBI Taxonomy" id="303"/>
    <lineage>
        <taxon>Bacteria</taxon>
        <taxon>Pseudomonadati</taxon>
        <taxon>Pseudomonadota</taxon>
        <taxon>Gammaproteobacteria</taxon>
        <taxon>Pseudomonadales</taxon>
        <taxon>Pseudomonadaceae</taxon>
        <taxon>Pseudomonas</taxon>
    </lineage>
</organism>
<dbReference type="GO" id="GO:0016787">
    <property type="term" value="F:hydrolase activity"/>
    <property type="evidence" value="ECO:0007669"/>
    <property type="project" value="InterPro"/>
</dbReference>
<dbReference type="RefSeq" id="WP_136912540.1">
    <property type="nucleotide sequence ID" value="NZ_CP039371.1"/>
</dbReference>
<dbReference type="InterPro" id="IPR004843">
    <property type="entry name" value="Calcineurin-like_PHP"/>
</dbReference>
<dbReference type="OrthoDB" id="8055872at2"/>
<dbReference type="SUPFAM" id="SSF56300">
    <property type="entry name" value="Metallo-dependent phosphatases"/>
    <property type="match status" value="1"/>
</dbReference>
<evidence type="ECO:0000313" key="3">
    <source>
        <dbReference type="EMBL" id="QCI10258.1"/>
    </source>
</evidence>
<evidence type="ECO:0000313" key="4">
    <source>
        <dbReference type="Proteomes" id="UP000298551"/>
    </source>
</evidence>
<proteinExistence type="predicted"/>
<reference evidence="4" key="1">
    <citation type="submission" date="2019-04" db="EMBL/GenBank/DDBJ databases">
        <title>Genome sequence of Pseudomonas putida 1290, an auxin catabolizing strain.</title>
        <authorList>
            <person name="Laird T.S."/>
            <person name="Leveau J.H.J."/>
        </authorList>
    </citation>
    <scope>NUCLEOTIDE SEQUENCE [LARGE SCALE GENOMIC DNA]</scope>
    <source>
        <strain evidence="4">1290</strain>
    </source>
</reference>
<dbReference type="AlphaFoldDB" id="A0A4D6X6N1"/>
<dbReference type="PANTHER" id="PTHR43143">
    <property type="entry name" value="METALLOPHOSPHOESTERASE, CALCINEURIN SUPERFAMILY"/>
    <property type="match status" value="1"/>
</dbReference>
<dbReference type="PANTHER" id="PTHR43143:SF1">
    <property type="entry name" value="SERINE_THREONINE-PROTEIN PHOSPHATASE CPPED1"/>
    <property type="match status" value="1"/>
</dbReference>
<feature type="chain" id="PRO_5020796701" description="Calcineurin-like phosphoesterase domain-containing protein" evidence="1">
    <location>
        <begin position="26"/>
        <end position="392"/>
    </location>
</feature>
<dbReference type="InterPro" id="IPR029052">
    <property type="entry name" value="Metallo-depent_PP-like"/>
</dbReference>
<keyword evidence="1" id="KW-0732">Signal</keyword>
<dbReference type="InterPro" id="IPR051918">
    <property type="entry name" value="STPP_CPPED1"/>
</dbReference>
<accession>A0A4D6X6N1</accession>